<keyword evidence="2 5" id="KW-0560">Oxidoreductase</keyword>
<dbReference type="NCBIfam" id="NF008869">
    <property type="entry name" value="PRK11904.1"/>
    <property type="match status" value="1"/>
</dbReference>
<dbReference type="InterPro" id="IPR025703">
    <property type="entry name" value="Bifunct_PutA"/>
</dbReference>
<keyword evidence="5" id="KW-0274">FAD</keyword>
<dbReference type="SUPFAM" id="SSF53720">
    <property type="entry name" value="ALDH-like"/>
    <property type="match status" value="1"/>
</dbReference>
<dbReference type="RefSeq" id="WP_377358254.1">
    <property type="nucleotide sequence ID" value="NZ_JBHTCM010000010.1"/>
</dbReference>
<comment type="catalytic activity">
    <reaction evidence="5">
        <text>L-proline + a quinone = (S)-1-pyrroline-5-carboxylate + a quinol + H(+)</text>
        <dbReference type="Rhea" id="RHEA:23784"/>
        <dbReference type="ChEBI" id="CHEBI:15378"/>
        <dbReference type="ChEBI" id="CHEBI:17388"/>
        <dbReference type="ChEBI" id="CHEBI:24646"/>
        <dbReference type="ChEBI" id="CHEBI:60039"/>
        <dbReference type="ChEBI" id="CHEBI:132124"/>
        <dbReference type="EC" id="1.5.5.2"/>
    </reaction>
</comment>
<evidence type="ECO:0000256" key="3">
    <source>
        <dbReference type="ARBA" id="ARBA00023027"/>
    </source>
</evidence>
<dbReference type="Gene3D" id="3.40.605.10">
    <property type="entry name" value="Aldehyde Dehydrogenase, Chain A, domain 1"/>
    <property type="match status" value="1"/>
</dbReference>
<dbReference type="Gene3D" id="1.20.5.460">
    <property type="entry name" value="Single helix bin"/>
    <property type="match status" value="1"/>
</dbReference>
<protein>
    <recommendedName>
        <fullName evidence="5">Bifunctional protein PutA</fullName>
    </recommendedName>
    <domain>
        <recommendedName>
            <fullName evidence="5">Proline dehydrogenase</fullName>
            <ecNumber evidence="5">1.5.5.2</ecNumber>
        </recommendedName>
        <alternativeName>
            <fullName evidence="5">Proline oxidase</fullName>
        </alternativeName>
    </domain>
    <domain>
        <recommendedName>
            <fullName evidence="5">Delta-1-pyrroline-5-carboxylate dehydrogenase</fullName>
            <shortName evidence="5">P5C dehydrogenase</shortName>
            <ecNumber evidence="5">1.2.1.88</ecNumber>
        </recommendedName>
        <alternativeName>
            <fullName evidence="5">L-glutamate gamma-semialdehyde dehydrogenase</fullName>
        </alternativeName>
    </domain>
</protein>
<comment type="pathway">
    <text evidence="5">Amino-acid degradation; L-proline degradation into L-glutamate; L-glutamate from L-proline: step 1/2.</text>
</comment>
<comment type="caution">
    <text evidence="9">The sequence shown here is derived from an EMBL/GenBank/DDBJ whole genome shotgun (WGS) entry which is preliminary data.</text>
</comment>
<evidence type="ECO:0000259" key="6">
    <source>
        <dbReference type="Pfam" id="PF00171"/>
    </source>
</evidence>
<dbReference type="InterPro" id="IPR024089">
    <property type="entry name" value="PRODH_PutA_dom_I/II"/>
</dbReference>
<dbReference type="InterPro" id="IPR015590">
    <property type="entry name" value="Aldehyde_DH_dom"/>
</dbReference>
<dbReference type="SUPFAM" id="SSF81935">
    <property type="entry name" value="N-terminal domain of bifunctional PutA protein"/>
    <property type="match status" value="1"/>
</dbReference>
<feature type="domain" description="Proline dehydrogenase PutA" evidence="8">
    <location>
        <begin position="70"/>
        <end position="184"/>
    </location>
</feature>
<dbReference type="InterPro" id="IPR016162">
    <property type="entry name" value="Ald_DH_N"/>
</dbReference>
<dbReference type="Pfam" id="PF14850">
    <property type="entry name" value="Pro_dh-DNA_bdg"/>
    <property type="match status" value="1"/>
</dbReference>
<comment type="catalytic activity">
    <reaction evidence="4 5">
        <text>L-glutamate 5-semialdehyde + NAD(+) + H2O = L-glutamate + NADH + 2 H(+)</text>
        <dbReference type="Rhea" id="RHEA:30235"/>
        <dbReference type="ChEBI" id="CHEBI:15377"/>
        <dbReference type="ChEBI" id="CHEBI:15378"/>
        <dbReference type="ChEBI" id="CHEBI:29985"/>
        <dbReference type="ChEBI" id="CHEBI:57540"/>
        <dbReference type="ChEBI" id="CHEBI:57945"/>
        <dbReference type="ChEBI" id="CHEBI:58066"/>
        <dbReference type="EC" id="1.2.1.88"/>
    </reaction>
</comment>
<dbReference type="Proteomes" id="UP001596456">
    <property type="component" value="Unassembled WGS sequence"/>
</dbReference>
<dbReference type="InterPro" id="IPR002872">
    <property type="entry name" value="Proline_DH_dom"/>
</dbReference>
<dbReference type="InterPro" id="IPR050485">
    <property type="entry name" value="Proline_metab_enzyme"/>
</dbReference>
<keyword evidence="5" id="KW-0804">Transcription</keyword>
<dbReference type="InterPro" id="IPR024082">
    <property type="entry name" value="PRODH_PutA_dom_II"/>
</dbReference>
<evidence type="ECO:0000256" key="4">
    <source>
        <dbReference type="ARBA" id="ARBA00048142"/>
    </source>
</evidence>
<organism evidence="9 10">
    <name type="scientific">Rhodocista pekingensis</name>
    <dbReference type="NCBI Taxonomy" id="201185"/>
    <lineage>
        <taxon>Bacteria</taxon>
        <taxon>Pseudomonadati</taxon>
        <taxon>Pseudomonadota</taxon>
        <taxon>Alphaproteobacteria</taxon>
        <taxon>Rhodospirillales</taxon>
        <taxon>Azospirillaceae</taxon>
        <taxon>Rhodocista</taxon>
    </lineage>
</organism>
<evidence type="ECO:0000313" key="10">
    <source>
        <dbReference type="Proteomes" id="UP001596456"/>
    </source>
</evidence>
<accession>A0ABW2KVC3</accession>
<dbReference type="EC" id="1.5.5.2" evidence="5"/>
<dbReference type="SUPFAM" id="SSF51730">
    <property type="entry name" value="FAD-linked oxidoreductase"/>
    <property type="match status" value="1"/>
</dbReference>
<keyword evidence="5" id="KW-0805">Transcription regulation</keyword>
<evidence type="ECO:0000259" key="8">
    <source>
        <dbReference type="Pfam" id="PF14850"/>
    </source>
</evidence>
<dbReference type="EMBL" id="JBHTCM010000010">
    <property type="protein sequence ID" value="MFC7333275.1"/>
    <property type="molecule type" value="Genomic_DNA"/>
</dbReference>
<comment type="pathway">
    <text evidence="1 5">Amino-acid degradation; L-proline degradation into L-glutamate; L-glutamate from L-proline: step 2/2.</text>
</comment>
<dbReference type="PIRSF" id="PIRSF000197">
    <property type="entry name" value="Bifunct_PutA"/>
    <property type="match status" value="1"/>
</dbReference>
<dbReference type="EC" id="1.2.1.88" evidence="5"/>
<keyword evidence="5" id="KW-0285">Flavoprotein</keyword>
<dbReference type="Gene3D" id="3.20.20.220">
    <property type="match status" value="1"/>
</dbReference>
<dbReference type="GO" id="GO:0003842">
    <property type="term" value="F:L-glutamate gamma-semialdehyde dehydrogenase activity"/>
    <property type="evidence" value="ECO:0007669"/>
    <property type="project" value="UniProtKB-EC"/>
</dbReference>
<name>A0ABW2KVC3_9PROT</name>
<dbReference type="InterPro" id="IPR005933">
    <property type="entry name" value="PutA_C"/>
</dbReference>
<proteinExistence type="inferred from homology"/>
<dbReference type="InterPro" id="IPR029041">
    <property type="entry name" value="FAD-linked_oxidoreductase-like"/>
</dbReference>
<dbReference type="InterPro" id="IPR016161">
    <property type="entry name" value="Ald_DH/histidinol_DH"/>
</dbReference>
<evidence type="ECO:0000256" key="1">
    <source>
        <dbReference type="ARBA" id="ARBA00004786"/>
    </source>
</evidence>
<dbReference type="Pfam" id="PF01619">
    <property type="entry name" value="Pro_dh"/>
    <property type="match status" value="1"/>
</dbReference>
<evidence type="ECO:0000256" key="2">
    <source>
        <dbReference type="ARBA" id="ARBA00023002"/>
    </source>
</evidence>
<dbReference type="Pfam" id="PF00171">
    <property type="entry name" value="Aldedh"/>
    <property type="match status" value="1"/>
</dbReference>
<dbReference type="InterPro" id="IPR016160">
    <property type="entry name" value="Ald_DH_CS_CYS"/>
</dbReference>
<feature type="domain" description="Aldehyde dehydrogenase" evidence="6">
    <location>
        <begin position="575"/>
        <end position="1033"/>
    </location>
</feature>
<dbReference type="PROSITE" id="PS00070">
    <property type="entry name" value="ALDEHYDE_DEHYDR_CYS"/>
    <property type="match status" value="1"/>
</dbReference>
<comment type="similarity">
    <text evidence="5">In the N-terminal section; belongs to the proline dehydrogenase family.</text>
</comment>
<evidence type="ECO:0000256" key="5">
    <source>
        <dbReference type="PIRNR" id="PIRNR000197"/>
    </source>
</evidence>
<dbReference type="GO" id="GO:0004657">
    <property type="term" value="F:proline dehydrogenase activity"/>
    <property type="evidence" value="ECO:0007669"/>
    <property type="project" value="UniProtKB-EC"/>
</dbReference>
<keyword evidence="10" id="KW-1185">Reference proteome</keyword>
<dbReference type="Gene3D" id="3.40.309.10">
    <property type="entry name" value="Aldehyde Dehydrogenase, Chain A, domain 2"/>
    <property type="match status" value="1"/>
</dbReference>
<keyword evidence="3 5" id="KW-0520">NAD</keyword>
<dbReference type="PANTHER" id="PTHR42862">
    <property type="entry name" value="DELTA-1-PYRROLINE-5-CARBOXYLATE DEHYDROGENASE 1, ISOFORM A-RELATED"/>
    <property type="match status" value="1"/>
</dbReference>
<keyword evidence="5" id="KW-0642">Proline metabolism</keyword>
<dbReference type="NCBIfam" id="TIGR01238">
    <property type="entry name" value="D1pyr5carbox3"/>
    <property type="match status" value="1"/>
</dbReference>
<comment type="similarity">
    <text evidence="5">In the C-terminal section; belongs to the aldehyde dehydrogenase family.</text>
</comment>
<sequence>MPSPLAVPPPSDPAVIRDALRALKHLCEDKAIAHLAGAHGLTPDERALIHELAVKVVDGARGRRRELGPLDALLQEFGLTNHEGIALMCIAECLLRVADPETADRLIAEKLSQGQWDNHLGHSDSAFVNATAWALALSGRLVELDPAEIGGNAPGFLKRVAQRAGEPVIRAAMAKAMRLMGEHFVMGGSIDAALAAARSARPASTVFSFDMLGEGARNPEQAERYFEAYRQAIDTVGAQAGGRGPQESSGVSIKLSALHPRYEFAQQARVMTELVPRVKTLALAAKRWNINFTVDAEEADRLDLSLDVVEALATDPDLAGWNGLGVAVQAYQKRAPRVIDWLAATARRAGRRFMVRLVKGAYWDSEIKHSQQAGHEDYPVYTRKAATDLSYLVCARRMLAASDAIFPQFATHNAFTIAAILHIAGDNRDLEFQRLFGMGELLYTAARETLTAMPRVRVYAPVGTHEDLLPYLIRRLLENGASSSFVNTYMDPDVPVGRVVADPVTAMTEEAATRHPHIPVPADIYGGERRNSRGYDLSAPEKVEPLLRRIDKAMAGGGWTAAPIVGGRQLSGQGRPVSNPADRGRTVGTAVEATAAQVEEAVGLAAAAQPGWDRLGGKRRADILNRMADALEADDAPLLGLLVHEAGKILPDATSELREAVDFCRYYAARARDQFGAPVRLPGPTGESNDLFLAGRGVFACISPWNFPLAIFVGQMAAALAAGNTVVAKPAEQTPLIAAEVVRRFHRAGVPGEVLHLLPGTGETVGARLVADPRVAGVAFTGSTETARAINRTLADRDGPIVPLIAETGGQNAMIVDSTALLEQVVDDCIQSAFLSAGQRCSALRVLYAQEEIADRLAAMLSGAMDMLTLGDPRHLATDVGPIIDDPARQVLEEHVRRMDREARLIKAVPVPESLSAGTFFGPRFYEIDGIARLPREVFGPVLHMVRFRSGEIDGVVRGLQSTGYGLTFGIHSRLETRAFELFRTMGVGNTYINRNMVGAVVGVQPFGGQGLSGTGPKAGGPHYLLRFATEKTLTVNTTAFGGNTALLALGG</sequence>
<dbReference type="CDD" id="cd07125">
    <property type="entry name" value="ALDH_PutA-P5CDH"/>
    <property type="match status" value="1"/>
</dbReference>
<comment type="function">
    <text evidence="5">Oxidizes proline to glutamate for use as a carbon and nitrogen source.</text>
</comment>
<evidence type="ECO:0000259" key="7">
    <source>
        <dbReference type="Pfam" id="PF01619"/>
    </source>
</evidence>
<reference evidence="10" key="1">
    <citation type="journal article" date="2019" name="Int. J. Syst. Evol. Microbiol.">
        <title>The Global Catalogue of Microorganisms (GCM) 10K type strain sequencing project: providing services to taxonomists for standard genome sequencing and annotation.</title>
        <authorList>
            <consortium name="The Broad Institute Genomics Platform"/>
            <consortium name="The Broad Institute Genome Sequencing Center for Infectious Disease"/>
            <person name="Wu L."/>
            <person name="Ma J."/>
        </authorList>
    </citation>
    <scope>NUCLEOTIDE SEQUENCE [LARGE SCALE GENOMIC DNA]</scope>
    <source>
        <strain evidence="10">CGMCC 1.16275</strain>
    </source>
</reference>
<comment type="cofactor">
    <cofactor evidence="5">
        <name>FAD</name>
        <dbReference type="ChEBI" id="CHEBI:57692"/>
    </cofactor>
</comment>
<keyword evidence="5" id="KW-0678">Repressor</keyword>
<feature type="domain" description="Proline dehydrogenase" evidence="7">
    <location>
        <begin position="195"/>
        <end position="487"/>
    </location>
</feature>
<keyword evidence="5" id="KW-0238">DNA-binding</keyword>
<dbReference type="PANTHER" id="PTHR42862:SF1">
    <property type="entry name" value="DELTA-1-PYRROLINE-5-CARBOXYLATE DEHYDROGENASE 2, ISOFORM A-RELATED"/>
    <property type="match status" value="1"/>
</dbReference>
<evidence type="ECO:0000313" key="9">
    <source>
        <dbReference type="EMBL" id="MFC7333275.1"/>
    </source>
</evidence>
<dbReference type="InterPro" id="IPR016163">
    <property type="entry name" value="Ald_DH_C"/>
</dbReference>
<gene>
    <name evidence="9" type="primary">putA</name>
    <name evidence="9" type="ORF">ACFQPS_08890</name>
</gene>